<proteinExistence type="predicted"/>
<keyword evidence="1" id="KW-0472">Membrane</keyword>
<evidence type="ECO:0000313" key="3">
    <source>
        <dbReference type="Proteomes" id="UP000236345"/>
    </source>
</evidence>
<sequence length="98" mass="10999">MCVLFTHNEIYAFPAGLLALLRIVGALYTIKHDLTPIIVRVVFAAHDMPLPLRNDDHYRQQSINAQWQPTGRPANMAPLALLLSKMTATADKINDNFN</sequence>
<evidence type="ECO:0000313" key="2">
    <source>
        <dbReference type="EMBL" id="PNS11652.1"/>
    </source>
</evidence>
<keyword evidence="1" id="KW-0812">Transmembrane</keyword>
<dbReference type="AlphaFoldDB" id="A0A2K1Q9E1"/>
<dbReference type="EMBL" id="NWUO01000007">
    <property type="protein sequence ID" value="PNS11652.1"/>
    <property type="molecule type" value="Genomic_DNA"/>
</dbReference>
<protein>
    <submittedName>
        <fullName evidence="2">Uncharacterized protein</fullName>
    </submittedName>
</protein>
<accession>A0A2K1Q9E1</accession>
<reference evidence="3" key="1">
    <citation type="submission" date="2017-09" db="EMBL/GenBank/DDBJ databases">
        <authorList>
            <person name="Palmer M."/>
            <person name="Steenkamp E.T."/>
            <person name="Coetzee M.P."/>
            <person name="Avontuur J.R."/>
            <person name="Van Zyl E."/>
            <person name="Chan W.-Y."/>
            <person name="Blom J."/>
            <person name="Venter S.N."/>
        </authorList>
    </citation>
    <scope>NUCLEOTIDE SEQUENCE [LARGE SCALE GENOMIC DNA]</scope>
    <source>
        <strain evidence="3">QC88-366</strain>
    </source>
</reference>
<gene>
    <name evidence="2" type="ORF">COO59_11615</name>
</gene>
<organism evidence="2 3">
    <name type="scientific">Mixta theicola</name>
    <dbReference type="NCBI Taxonomy" id="1458355"/>
    <lineage>
        <taxon>Bacteria</taxon>
        <taxon>Pseudomonadati</taxon>
        <taxon>Pseudomonadota</taxon>
        <taxon>Gammaproteobacteria</taxon>
        <taxon>Enterobacterales</taxon>
        <taxon>Erwiniaceae</taxon>
        <taxon>Mixta</taxon>
    </lineage>
</organism>
<keyword evidence="1" id="KW-1133">Transmembrane helix</keyword>
<comment type="caution">
    <text evidence="2">The sequence shown here is derived from an EMBL/GenBank/DDBJ whole genome shotgun (WGS) entry which is preliminary data.</text>
</comment>
<dbReference type="Proteomes" id="UP000236345">
    <property type="component" value="Unassembled WGS sequence"/>
</dbReference>
<evidence type="ECO:0000256" key="1">
    <source>
        <dbReference type="SAM" id="Phobius"/>
    </source>
</evidence>
<name>A0A2K1Q9E1_9GAMM</name>
<feature type="transmembrane region" description="Helical" evidence="1">
    <location>
        <begin position="12"/>
        <end position="30"/>
    </location>
</feature>
<keyword evidence="3" id="KW-1185">Reference proteome</keyword>